<proteinExistence type="predicted"/>
<evidence type="ECO:0000313" key="3">
    <source>
        <dbReference type="Proteomes" id="UP000198705"/>
    </source>
</evidence>
<dbReference type="OrthoDB" id="9974317at2"/>
<evidence type="ECO:0000256" key="1">
    <source>
        <dbReference type="SAM" id="SignalP"/>
    </source>
</evidence>
<keyword evidence="3" id="KW-1185">Reference proteome</keyword>
<dbReference type="PROSITE" id="PS51257">
    <property type="entry name" value="PROKAR_LIPOPROTEIN"/>
    <property type="match status" value="1"/>
</dbReference>
<evidence type="ECO:0000313" key="2">
    <source>
        <dbReference type="EMBL" id="SFN48221.1"/>
    </source>
</evidence>
<dbReference type="Proteomes" id="UP000198705">
    <property type="component" value="Unassembled WGS sequence"/>
</dbReference>
<feature type="signal peptide" evidence="1">
    <location>
        <begin position="1"/>
        <end position="20"/>
    </location>
</feature>
<gene>
    <name evidence="2" type="ORF">SAMN04487989_101739</name>
</gene>
<dbReference type="EMBL" id="FOVN01000001">
    <property type="protein sequence ID" value="SFN48221.1"/>
    <property type="molecule type" value="Genomic_DNA"/>
</dbReference>
<protein>
    <recommendedName>
        <fullName evidence="4">Lipoprotein</fullName>
    </recommendedName>
</protein>
<dbReference type="RefSeq" id="WP_143094881.1">
    <property type="nucleotide sequence ID" value="NZ_FOVN01000001.1"/>
</dbReference>
<reference evidence="3" key="1">
    <citation type="submission" date="2016-10" db="EMBL/GenBank/DDBJ databases">
        <authorList>
            <person name="Varghese N."/>
            <person name="Submissions S."/>
        </authorList>
    </citation>
    <scope>NUCLEOTIDE SEQUENCE [LARGE SCALE GENOMIC DNA]</scope>
    <source>
        <strain evidence="3">DSM 23925</strain>
    </source>
</reference>
<name>A0A1I4ZD60_9FLAO</name>
<sequence>MKHMYLLCIMGLFLATSCSTEESSPIEGESIASSQLAKKEMSVEMENFRDAMIVWMKAKHNPNASKSTEKSNRILMEESRLLLESNGAQLETVDGKQALNENEIISKAMRLYAQKTRVTLNQQP</sequence>
<accession>A0A1I4ZD60</accession>
<dbReference type="AlphaFoldDB" id="A0A1I4ZD60"/>
<keyword evidence="1" id="KW-0732">Signal</keyword>
<organism evidence="2 3">
    <name type="scientific">Bizionia echini</name>
    <dbReference type="NCBI Taxonomy" id="649333"/>
    <lineage>
        <taxon>Bacteria</taxon>
        <taxon>Pseudomonadati</taxon>
        <taxon>Bacteroidota</taxon>
        <taxon>Flavobacteriia</taxon>
        <taxon>Flavobacteriales</taxon>
        <taxon>Flavobacteriaceae</taxon>
        <taxon>Bizionia</taxon>
    </lineage>
</organism>
<feature type="chain" id="PRO_5011595682" description="Lipoprotein" evidence="1">
    <location>
        <begin position="21"/>
        <end position="124"/>
    </location>
</feature>
<dbReference type="STRING" id="649333.SAMN04487989_101739"/>
<evidence type="ECO:0008006" key="4">
    <source>
        <dbReference type="Google" id="ProtNLM"/>
    </source>
</evidence>